<gene>
    <name evidence="1" type="ORF">GCM10007209_05000</name>
</gene>
<comment type="caution">
    <text evidence="1">The sequence shown here is derived from an EMBL/GenBank/DDBJ whole genome shotgun (WGS) entry which is preliminary data.</text>
</comment>
<dbReference type="Gene3D" id="2.30.29.50">
    <property type="entry name" value="Bacterial Pleckstrin homology domain"/>
    <property type="match status" value="1"/>
</dbReference>
<evidence type="ECO:0000313" key="1">
    <source>
        <dbReference type="EMBL" id="GGC46308.1"/>
    </source>
</evidence>
<proteinExistence type="predicted"/>
<dbReference type="EMBL" id="BMCI01000001">
    <property type="protein sequence ID" value="GGC46308.1"/>
    <property type="molecule type" value="Genomic_DNA"/>
</dbReference>
<protein>
    <recommendedName>
        <fullName evidence="3">YokE-like PH domain-containing protein</fullName>
    </recommendedName>
</protein>
<organism evidence="1 2">
    <name type="scientific">Haloferax sulfurifontis</name>
    <dbReference type="NCBI Taxonomy" id="255616"/>
    <lineage>
        <taxon>Archaea</taxon>
        <taxon>Methanobacteriati</taxon>
        <taxon>Methanobacteriota</taxon>
        <taxon>Stenosarchaea group</taxon>
        <taxon>Halobacteria</taxon>
        <taxon>Halobacteriales</taxon>
        <taxon>Haloferacaceae</taxon>
        <taxon>Haloferax</taxon>
    </lineage>
</organism>
<reference evidence="1" key="2">
    <citation type="submission" date="2020-09" db="EMBL/GenBank/DDBJ databases">
        <authorList>
            <person name="Sun Q."/>
            <person name="Sedlacek I."/>
        </authorList>
    </citation>
    <scope>NUCLEOTIDE SEQUENCE</scope>
    <source>
        <strain evidence="1">CCM 7217</strain>
    </source>
</reference>
<evidence type="ECO:0000313" key="2">
    <source>
        <dbReference type="Proteomes" id="UP000646833"/>
    </source>
</evidence>
<dbReference type="InterPro" id="IPR037063">
    <property type="entry name" value="PHb_sf"/>
</dbReference>
<sequence length="101" mass="11912">MPSEEVQFSTDETFKYGGDEYHVYVTNDRFILYMERGLVRSKDDVQSWNLENIEKTDFEERGTVRKKGVLRLEMSNNRAIDLKGGAEDTKTVYQNMMQFIQ</sequence>
<reference evidence="1" key="1">
    <citation type="journal article" date="2014" name="Int. J. Syst. Evol. Microbiol.">
        <title>Complete genome sequence of Corynebacterium casei LMG S-19264T (=DSM 44701T), isolated from a smear-ripened cheese.</title>
        <authorList>
            <consortium name="US DOE Joint Genome Institute (JGI-PGF)"/>
            <person name="Walter F."/>
            <person name="Albersmeier A."/>
            <person name="Kalinowski J."/>
            <person name="Ruckert C."/>
        </authorList>
    </citation>
    <scope>NUCLEOTIDE SEQUENCE</scope>
    <source>
        <strain evidence="1">CCM 7217</strain>
    </source>
</reference>
<evidence type="ECO:0008006" key="3">
    <source>
        <dbReference type="Google" id="ProtNLM"/>
    </source>
</evidence>
<dbReference type="AlphaFoldDB" id="A0A830DRW1"/>
<accession>A0A830DRW1</accession>
<dbReference type="Proteomes" id="UP000646833">
    <property type="component" value="Unassembled WGS sequence"/>
</dbReference>
<name>A0A830DRW1_9EURY</name>